<evidence type="ECO:0000313" key="2">
    <source>
        <dbReference type="Proteomes" id="UP000276133"/>
    </source>
</evidence>
<dbReference type="Proteomes" id="UP000276133">
    <property type="component" value="Unassembled WGS sequence"/>
</dbReference>
<dbReference type="AlphaFoldDB" id="A0A3M7SHP6"/>
<sequence length="77" mass="9051">MHLTVQIKINFILLFDSSSIIPVGKERVEEESRKRNVQVSLKLYFNSWALLKKSIKSIRNLGLLNLKPKQVDFDERH</sequence>
<gene>
    <name evidence="1" type="ORF">BpHYR1_047273</name>
</gene>
<evidence type="ECO:0000313" key="1">
    <source>
        <dbReference type="EMBL" id="RNA35394.1"/>
    </source>
</evidence>
<comment type="caution">
    <text evidence="1">The sequence shown here is derived from an EMBL/GenBank/DDBJ whole genome shotgun (WGS) entry which is preliminary data.</text>
</comment>
<keyword evidence="2" id="KW-1185">Reference proteome</keyword>
<reference evidence="1 2" key="1">
    <citation type="journal article" date="2018" name="Sci. Rep.">
        <title>Genomic signatures of local adaptation to the degree of environmental predictability in rotifers.</title>
        <authorList>
            <person name="Franch-Gras L."/>
            <person name="Hahn C."/>
            <person name="Garcia-Roger E.M."/>
            <person name="Carmona M.J."/>
            <person name="Serra M."/>
            <person name="Gomez A."/>
        </authorList>
    </citation>
    <scope>NUCLEOTIDE SEQUENCE [LARGE SCALE GENOMIC DNA]</scope>
    <source>
        <strain evidence="1">HYR1</strain>
    </source>
</reference>
<protein>
    <submittedName>
        <fullName evidence="1">Uncharacterized protein</fullName>
    </submittedName>
</protein>
<accession>A0A3M7SHP6</accession>
<organism evidence="1 2">
    <name type="scientific">Brachionus plicatilis</name>
    <name type="common">Marine rotifer</name>
    <name type="synonym">Brachionus muelleri</name>
    <dbReference type="NCBI Taxonomy" id="10195"/>
    <lineage>
        <taxon>Eukaryota</taxon>
        <taxon>Metazoa</taxon>
        <taxon>Spiralia</taxon>
        <taxon>Gnathifera</taxon>
        <taxon>Rotifera</taxon>
        <taxon>Eurotatoria</taxon>
        <taxon>Monogononta</taxon>
        <taxon>Pseudotrocha</taxon>
        <taxon>Ploima</taxon>
        <taxon>Brachionidae</taxon>
        <taxon>Brachionus</taxon>
    </lineage>
</organism>
<dbReference type="EMBL" id="REGN01001330">
    <property type="protein sequence ID" value="RNA35394.1"/>
    <property type="molecule type" value="Genomic_DNA"/>
</dbReference>
<name>A0A3M7SHP6_BRAPC</name>
<proteinExistence type="predicted"/>